<comment type="function">
    <text evidence="10 11">Involved in cell wall formation. Catalyzes the final step in the synthesis of UDP-N-acetylmuramoyl-pentapeptide, the precursor of murein.</text>
</comment>
<proteinExistence type="inferred from homology"/>
<comment type="subcellular location">
    <subcellularLocation>
        <location evidence="10 11">Cytoplasm</location>
    </subcellularLocation>
</comment>
<keyword evidence="3 10" id="KW-0132">Cell division</keyword>
<feature type="domain" description="Mur ligase central" evidence="14">
    <location>
        <begin position="115"/>
        <end position="305"/>
    </location>
</feature>
<comment type="caution">
    <text evidence="15">The sequence shown here is derived from an EMBL/GenBank/DDBJ whole genome shotgun (WGS) entry which is preliminary data.</text>
</comment>
<keyword evidence="6 10" id="KW-0133">Cell shape</keyword>
<keyword evidence="7 10" id="KW-0573">Peptidoglycan synthesis</keyword>
<keyword evidence="9 10" id="KW-0961">Cell wall biogenesis/degradation</keyword>
<dbReference type="InterPro" id="IPR004101">
    <property type="entry name" value="Mur_ligase_C"/>
</dbReference>
<protein>
    <recommendedName>
        <fullName evidence="10 11">UDP-N-acetylmuramoyl-tripeptide--D-alanyl-D-alanine ligase</fullName>
        <ecNumber evidence="10 11">6.3.2.10</ecNumber>
    </recommendedName>
    <alternativeName>
        <fullName evidence="10">D-alanyl-D-alanine-adding enzyme</fullName>
    </alternativeName>
</protein>
<dbReference type="SUPFAM" id="SSF63418">
    <property type="entry name" value="MurE/MurF N-terminal domain"/>
    <property type="match status" value="1"/>
</dbReference>
<evidence type="ECO:0000256" key="11">
    <source>
        <dbReference type="RuleBase" id="RU004136"/>
    </source>
</evidence>
<dbReference type="GO" id="GO:0047480">
    <property type="term" value="F:UDP-N-acetylmuramoyl-tripeptide-D-alanyl-D-alanine ligase activity"/>
    <property type="evidence" value="ECO:0007669"/>
    <property type="project" value="UniProtKB-EC"/>
</dbReference>
<dbReference type="Pfam" id="PF01225">
    <property type="entry name" value="Mur_ligase"/>
    <property type="match status" value="1"/>
</dbReference>
<keyword evidence="5 10" id="KW-0067">ATP-binding</keyword>
<comment type="catalytic activity">
    <reaction evidence="10 11">
        <text>D-alanyl-D-alanine + UDP-N-acetyl-alpha-D-muramoyl-L-alanyl-gamma-D-glutamyl-meso-2,6-diaminopimelate + ATP = UDP-N-acetyl-alpha-D-muramoyl-L-alanyl-gamma-D-glutamyl-meso-2,6-diaminopimeloyl-D-alanyl-D-alanine + ADP + phosphate + H(+)</text>
        <dbReference type="Rhea" id="RHEA:28374"/>
        <dbReference type="ChEBI" id="CHEBI:15378"/>
        <dbReference type="ChEBI" id="CHEBI:30616"/>
        <dbReference type="ChEBI" id="CHEBI:43474"/>
        <dbReference type="ChEBI" id="CHEBI:57822"/>
        <dbReference type="ChEBI" id="CHEBI:61386"/>
        <dbReference type="ChEBI" id="CHEBI:83905"/>
        <dbReference type="ChEBI" id="CHEBI:456216"/>
        <dbReference type="EC" id="6.3.2.10"/>
    </reaction>
</comment>
<dbReference type="SUPFAM" id="SSF53623">
    <property type="entry name" value="MurD-like peptide ligases, catalytic domain"/>
    <property type="match status" value="1"/>
</dbReference>
<dbReference type="Gene3D" id="3.40.1390.10">
    <property type="entry name" value="MurE/MurF, N-terminal domain"/>
    <property type="match status" value="1"/>
</dbReference>
<evidence type="ECO:0000256" key="5">
    <source>
        <dbReference type="ARBA" id="ARBA00022840"/>
    </source>
</evidence>
<evidence type="ECO:0000313" key="16">
    <source>
        <dbReference type="Proteomes" id="UP001596047"/>
    </source>
</evidence>
<name>A0ABW0W0M4_9BACL</name>
<dbReference type="PANTHER" id="PTHR43024">
    <property type="entry name" value="UDP-N-ACETYLMURAMOYL-TRIPEPTIDE--D-ALANYL-D-ALANINE LIGASE"/>
    <property type="match status" value="1"/>
</dbReference>
<dbReference type="Gene3D" id="3.90.190.20">
    <property type="entry name" value="Mur ligase, C-terminal domain"/>
    <property type="match status" value="1"/>
</dbReference>
<dbReference type="RefSeq" id="WP_379190317.1">
    <property type="nucleotide sequence ID" value="NZ_JBHSOW010000080.1"/>
</dbReference>
<keyword evidence="1 10" id="KW-0963">Cytoplasm</keyword>
<keyword evidence="16" id="KW-1185">Reference proteome</keyword>
<dbReference type="Proteomes" id="UP001596047">
    <property type="component" value="Unassembled WGS sequence"/>
</dbReference>
<dbReference type="InterPro" id="IPR036615">
    <property type="entry name" value="Mur_ligase_C_dom_sf"/>
</dbReference>
<gene>
    <name evidence="10 15" type="primary">murF</name>
    <name evidence="15" type="ORF">ACFPYJ_21730</name>
</gene>
<evidence type="ECO:0000256" key="7">
    <source>
        <dbReference type="ARBA" id="ARBA00022984"/>
    </source>
</evidence>
<dbReference type="Pfam" id="PF02875">
    <property type="entry name" value="Mur_ligase_C"/>
    <property type="match status" value="1"/>
</dbReference>
<evidence type="ECO:0000259" key="14">
    <source>
        <dbReference type="Pfam" id="PF08245"/>
    </source>
</evidence>
<dbReference type="Gene3D" id="3.40.1190.10">
    <property type="entry name" value="Mur-like, catalytic domain"/>
    <property type="match status" value="1"/>
</dbReference>
<evidence type="ECO:0000256" key="10">
    <source>
        <dbReference type="HAMAP-Rule" id="MF_02019"/>
    </source>
</evidence>
<dbReference type="PANTHER" id="PTHR43024:SF1">
    <property type="entry name" value="UDP-N-ACETYLMURAMOYL-TRIPEPTIDE--D-ALANYL-D-ALANINE LIGASE"/>
    <property type="match status" value="1"/>
</dbReference>
<dbReference type="EMBL" id="JBHSOW010000080">
    <property type="protein sequence ID" value="MFC5651687.1"/>
    <property type="molecule type" value="Genomic_DNA"/>
</dbReference>
<keyword evidence="2 10" id="KW-0436">Ligase</keyword>
<dbReference type="SUPFAM" id="SSF53244">
    <property type="entry name" value="MurD-like peptide ligases, peptide-binding domain"/>
    <property type="match status" value="1"/>
</dbReference>
<accession>A0ABW0W0M4</accession>
<dbReference type="EC" id="6.3.2.10" evidence="10 11"/>
<evidence type="ECO:0000256" key="3">
    <source>
        <dbReference type="ARBA" id="ARBA00022618"/>
    </source>
</evidence>
<feature type="domain" description="Mur ligase N-terminal catalytic" evidence="12">
    <location>
        <begin position="31"/>
        <end position="105"/>
    </location>
</feature>
<dbReference type="InterPro" id="IPR035911">
    <property type="entry name" value="MurE/MurF_N"/>
</dbReference>
<dbReference type="InterPro" id="IPR005863">
    <property type="entry name" value="UDP-N-AcMur_synth"/>
</dbReference>
<evidence type="ECO:0000256" key="1">
    <source>
        <dbReference type="ARBA" id="ARBA00022490"/>
    </source>
</evidence>
<dbReference type="InterPro" id="IPR000713">
    <property type="entry name" value="Mur_ligase_N"/>
</dbReference>
<dbReference type="NCBIfam" id="TIGR01143">
    <property type="entry name" value="murF"/>
    <property type="match status" value="1"/>
</dbReference>
<evidence type="ECO:0000259" key="13">
    <source>
        <dbReference type="Pfam" id="PF02875"/>
    </source>
</evidence>
<dbReference type="InterPro" id="IPR013221">
    <property type="entry name" value="Mur_ligase_cen"/>
</dbReference>
<dbReference type="HAMAP" id="MF_02019">
    <property type="entry name" value="MurF"/>
    <property type="match status" value="1"/>
</dbReference>
<evidence type="ECO:0000256" key="6">
    <source>
        <dbReference type="ARBA" id="ARBA00022960"/>
    </source>
</evidence>
<evidence type="ECO:0000256" key="2">
    <source>
        <dbReference type="ARBA" id="ARBA00022598"/>
    </source>
</evidence>
<organism evidence="15 16">
    <name type="scientific">Paenibacillus solisilvae</name>
    <dbReference type="NCBI Taxonomy" id="2486751"/>
    <lineage>
        <taxon>Bacteria</taxon>
        <taxon>Bacillati</taxon>
        <taxon>Bacillota</taxon>
        <taxon>Bacilli</taxon>
        <taxon>Bacillales</taxon>
        <taxon>Paenibacillaceae</taxon>
        <taxon>Paenibacillus</taxon>
    </lineage>
</organism>
<reference evidence="16" key="1">
    <citation type="journal article" date="2019" name="Int. J. Syst. Evol. Microbiol.">
        <title>The Global Catalogue of Microorganisms (GCM) 10K type strain sequencing project: providing services to taxonomists for standard genome sequencing and annotation.</title>
        <authorList>
            <consortium name="The Broad Institute Genomics Platform"/>
            <consortium name="The Broad Institute Genome Sequencing Center for Infectious Disease"/>
            <person name="Wu L."/>
            <person name="Ma J."/>
        </authorList>
    </citation>
    <scope>NUCLEOTIDE SEQUENCE [LARGE SCALE GENOMIC DNA]</scope>
    <source>
        <strain evidence="16">CGMCC 1.3240</strain>
    </source>
</reference>
<feature type="domain" description="Mur ligase C-terminal" evidence="13">
    <location>
        <begin position="327"/>
        <end position="458"/>
    </location>
</feature>
<comment type="similarity">
    <text evidence="10">Belongs to the MurCDEF family. MurF subfamily.</text>
</comment>
<evidence type="ECO:0000256" key="4">
    <source>
        <dbReference type="ARBA" id="ARBA00022741"/>
    </source>
</evidence>
<feature type="binding site" evidence="10">
    <location>
        <begin position="117"/>
        <end position="123"/>
    </location>
    <ligand>
        <name>ATP</name>
        <dbReference type="ChEBI" id="CHEBI:30616"/>
    </ligand>
</feature>
<dbReference type="Pfam" id="PF08245">
    <property type="entry name" value="Mur_ligase_M"/>
    <property type="match status" value="1"/>
</dbReference>
<evidence type="ECO:0000313" key="15">
    <source>
        <dbReference type="EMBL" id="MFC5651687.1"/>
    </source>
</evidence>
<comment type="pathway">
    <text evidence="10 11">Cell wall biogenesis; peptidoglycan biosynthesis.</text>
</comment>
<dbReference type="InterPro" id="IPR051046">
    <property type="entry name" value="MurCDEF_CellWall_CoF430Synth"/>
</dbReference>
<evidence type="ECO:0000259" key="12">
    <source>
        <dbReference type="Pfam" id="PF01225"/>
    </source>
</evidence>
<evidence type="ECO:0000256" key="8">
    <source>
        <dbReference type="ARBA" id="ARBA00023306"/>
    </source>
</evidence>
<keyword evidence="4 10" id="KW-0547">Nucleotide-binding</keyword>
<keyword evidence="8 10" id="KW-0131">Cell cycle</keyword>
<dbReference type="InterPro" id="IPR036565">
    <property type="entry name" value="Mur-like_cat_sf"/>
</dbReference>
<sequence length="472" mass="50796">MIKRSIGAIAAMCGGTLANENHMNAEVMVCGVTTDSRRVTAGQLFIPLVGENFDGHEFGADVWDSGAAAILWQKDRPIAEALVDAPLILVDDTLAALQKLASSYRDELDLRVVGITGSNGKTTTKDMVASVLSGFFRVHKTAGNLNNHIGLPLTVLQLDESIDIVVLEMGMSGFGEIELLTMIAKPDIAIITNIGDAHMLQLGSREGIAAAKLEIAKGLRSGGLLLTNGDEPLLCKAVPELILDPSVQLQTFGLSEKNDWSAAHITVDVLSSTFDVVQDDRLSKVTLPVPGQHNVSNALAAVGAAKWFGVPDEQILEGLNSLQLTGMRIEPLRAYNGAMVLNDAYNANPTAVRAAVDLVAQLTGYRRRWLVLGDMRELGPREAVLHSEIGAYITPDKAEAVLTFGELSLNTAAAAKKQLKQDGAQEAPVKAFQDKNELIEYLRANLDPRDLVLVKGSRGMRMEEIVHDLQRV</sequence>
<evidence type="ECO:0000256" key="9">
    <source>
        <dbReference type="ARBA" id="ARBA00023316"/>
    </source>
</evidence>